<organism evidence="1 2">
    <name type="scientific">Stylosanthes scabra</name>
    <dbReference type="NCBI Taxonomy" id="79078"/>
    <lineage>
        <taxon>Eukaryota</taxon>
        <taxon>Viridiplantae</taxon>
        <taxon>Streptophyta</taxon>
        <taxon>Embryophyta</taxon>
        <taxon>Tracheophyta</taxon>
        <taxon>Spermatophyta</taxon>
        <taxon>Magnoliopsida</taxon>
        <taxon>eudicotyledons</taxon>
        <taxon>Gunneridae</taxon>
        <taxon>Pentapetalae</taxon>
        <taxon>rosids</taxon>
        <taxon>fabids</taxon>
        <taxon>Fabales</taxon>
        <taxon>Fabaceae</taxon>
        <taxon>Papilionoideae</taxon>
        <taxon>50 kb inversion clade</taxon>
        <taxon>dalbergioids sensu lato</taxon>
        <taxon>Dalbergieae</taxon>
        <taxon>Pterocarpus clade</taxon>
        <taxon>Stylosanthes</taxon>
    </lineage>
</organism>
<gene>
    <name evidence="1" type="ORF">PIB30_021085</name>
</gene>
<proteinExistence type="predicted"/>
<dbReference type="Proteomes" id="UP001341840">
    <property type="component" value="Unassembled WGS sequence"/>
</dbReference>
<name>A0ABU6Y944_9FABA</name>
<evidence type="ECO:0000313" key="1">
    <source>
        <dbReference type="EMBL" id="MED6205799.1"/>
    </source>
</evidence>
<protein>
    <submittedName>
        <fullName evidence="1">Uncharacterized protein</fullName>
    </submittedName>
</protein>
<evidence type="ECO:0000313" key="2">
    <source>
        <dbReference type="Proteomes" id="UP001341840"/>
    </source>
</evidence>
<comment type="caution">
    <text evidence="1">The sequence shown here is derived from an EMBL/GenBank/DDBJ whole genome shotgun (WGS) entry which is preliminary data.</text>
</comment>
<keyword evidence="2" id="KW-1185">Reference proteome</keyword>
<dbReference type="EMBL" id="JASCZI010241724">
    <property type="protein sequence ID" value="MED6205799.1"/>
    <property type="molecule type" value="Genomic_DNA"/>
</dbReference>
<reference evidence="1 2" key="1">
    <citation type="journal article" date="2023" name="Plants (Basel)">
        <title>Bridging the Gap: Combining Genomics and Transcriptomics Approaches to Understand Stylosanthes scabra, an Orphan Legume from the Brazilian Caatinga.</title>
        <authorList>
            <person name="Ferreira-Neto J.R.C."/>
            <person name="da Silva M.D."/>
            <person name="Binneck E."/>
            <person name="de Melo N.F."/>
            <person name="da Silva R.H."/>
            <person name="de Melo A.L.T.M."/>
            <person name="Pandolfi V."/>
            <person name="Bustamante F.O."/>
            <person name="Brasileiro-Vidal A.C."/>
            <person name="Benko-Iseppon A.M."/>
        </authorList>
    </citation>
    <scope>NUCLEOTIDE SEQUENCE [LARGE SCALE GENOMIC DNA]</scope>
    <source>
        <tissue evidence="1">Leaves</tissue>
    </source>
</reference>
<sequence>MHNLDQQKCRGWRLRTVTHGGLVTRLLRWFILLTPPPLLTVVLPWNRSGDGEDWSHDGWQWSVAESGGGERVRGATGQGEVVKKSMDAAVSSIDMAGQGNCQGASWWMSIKGGTRMKKFPFLFNENDEEMLNPIPNLGLPCFNLVEAQVKC</sequence>
<accession>A0ABU6Y944</accession>